<keyword evidence="2" id="KW-1003">Cell membrane</keyword>
<evidence type="ECO:0000256" key="5">
    <source>
        <dbReference type="ARBA" id="ARBA00023136"/>
    </source>
</evidence>
<keyword evidence="5 6" id="KW-0472">Membrane</keyword>
<dbReference type="NCBIfam" id="TIGR04407">
    <property type="entry name" value="LptF_YjgP"/>
    <property type="match status" value="1"/>
</dbReference>
<dbReference type="AlphaFoldDB" id="A0A252BWJ7"/>
<dbReference type="InterPro" id="IPR005495">
    <property type="entry name" value="LptG/LptF_permease"/>
</dbReference>
<dbReference type="InterPro" id="IPR030922">
    <property type="entry name" value="LptF"/>
</dbReference>
<dbReference type="PANTHER" id="PTHR33529">
    <property type="entry name" value="SLR0882 PROTEIN-RELATED"/>
    <property type="match status" value="1"/>
</dbReference>
<dbReference type="PANTHER" id="PTHR33529:SF6">
    <property type="entry name" value="YJGP_YJGQ FAMILY PERMEASE"/>
    <property type="match status" value="1"/>
</dbReference>
<feature type="transmembrane region" description="Helical" evidence="6">
    <location>
        <begin position="79"/>
        <end position="108"/>
    </location>
</feature>
<evidence type="ECO:0000256" key="1">
    <source>
        <dbReference type="ARBA" id="ARBA00004651"/>
    </source>
</evidence>
<dbReference type="Proteomes" id="UP000194931">
    <property type="component" value="Unassembled WGS sequence"/>
</dbReference>
<evidence type="ECO:0000256" key="3">
    <source>
        <dbReference type="ARBA" id="ARBA00022692"/>
    </source>
</evidence>
<evidence type="ECO:0000256" key="2">
    <source>
        <dbReference type="ARBA" id="ARBA00022475"/>
    </source>
</evidence>
<evidence type="ECO:0000313" key="7">
    <source>
        <dbReference type="EMBL" id="OUJ13293.1"/>
    </source>
</evidence>
<evidence type="ECO:0000256" key="6">
    <source>
        <dbReference type="SAM" id="Phobius"/>
    </source>
</evidence>
<feature type="transmembrane region" description="Helical" evidence="6">
    <location>
        <begin position="307"/>
        <end position="327"/>
    </location>
</feature>
<keyword evidence="4 6" id="KW-1133">Transmembrane helix</keyword>
<dbReference type="GO" id="GO:0043190">
    <property type="term" value="C:ATP-binding cassette (ABC) transporter complex"/>
    <property type="evidence" value="ECO:0007669"/>
    <property type="project" value="InterPro"/>
</dbReference>
<dbReference type="Pfam" id="PF03739">
    <property type="entry name" value="LptF_LptG"/>
    <property type="match status" value="1"/>
</dbReference>
<protein>
    <submittedName>
        <fullName evidence="7">Transporter</fullName>
    </submittedName>
</protein>
<evidence type="ECO:0000256" key="4">
    <source>
        <dbReference type="ARBA" id="ARBA00022989"/>
    </source>
</evidence>
<feature type="transmembrane region" description="Helical" evidence="6">
    <location>
        <begin position="339"/>
        <end position="359"/>
    </location>
</feature>
<sequence>MTNGTVASGISEVDKRTMTVRFPLLWPMRRLITLDRYVLHQLLIALVATTGGLAALIWLMQSLHFVSLVVDRGLSLRVFISLTSLLVPSFVAVVMPITTFAVCLFIYLRLAGDRELTVMRASGLSPLALARPGLICAVLSALTVFVLNMWIVPSSYHAFRQYELQIRNKMAAFMLQEGVFTKVSDTMTVYIRSRDQNGILWGIMVEDDRQPDSHATILANHGNMITVDDIPRVVLYDGSRQVIDRKTGRLNMLVFQQDTMDLATAHQESQRARDSAEMSVSELLSPDPDEVAARDRGKFIVEGWRRLTSPLTCFSFAMVGLFAVLSGGFSRHGGITRPLVAILSVVGLLALTLLVQNLAGRNVSLIPLIPLLAILPGLVCSYLLFAPEIKILLRLRQQA</sequence>
<dbReference type="STRING" id="1236501.GCA_000613865_01710"/>
<organism evidence="7 8">
    <name type="scientific">Acetobacter okinawensis</name>
    <dbReference type="NCBI Taxonomy" id="1076594"/>
    <lineage>
        <taxon>Bacteria</taxon>
        <taxon>Pseudomonadati</taxon>
        <taxon>Pseudomonadota</taxon>
        <taxon>Alphaproteobacteria</taxon>
        <taxon>Acetobacterales</taxon>
        <taxon>Acetobacteraceae</taxon>
        <taxon>Acetobacter</taxon>
    </lineage>
</organism>
<feature type="transmembrane region" description="Helical" evidence="6">
    <location>
        <begin position="129"/>
        <end position="151"/>
    </location>
</feature>
<proteinExistence type="predicted"/>
<dbReference type="eggNOG" id="COG0795">
    <property type="taxonomic scope" value="Bacteria"/>
</dbReference>
<accession>A0A252BWJ7</accession>
<evidence type="ECO:0000313" key="8">
    <source>
        <dbReference type="Proteomes" id="UP000194931"/>
    </source>
</evidence>
<dbReference type="GO" id="GO:0055085">
    <property type="term" value="P:transmembrane transport"/>
    <property type="evidence" value="ECO:0007669"/>
    <property type="project" value="InterPro"/>
</dbReference>
<gene>
    <name evidence="7" type="ORF">HK26_10225</name>
</gene>
<comment type="caution">
    <text evidence="7">The sequence shown here is derived from an EMBL/GenBank/DDBJ whole genome shotgun (WGS) entry which is preliminary data.</text>
</comment>
<dbReference type="EMBL" id="JOPJ01000006">
    <property type="protein sequence ID" value="OUJ13293.1"/>
    <property type="molecule type" value="Genomic_DNA"/>
</dbReference>
<comment type="subcellular location">
    <subcellularLocation>
        <location evidence="1">Cell membrane</location>
        <topology evidence="1">Multi-pass membrane protein</topology>
    </subcellularLocation>
</comment>
<dbReference type="GO" id="GO:0015920">
    <property type="term" value="P:lipopolysaccharide transport"/>
    <property type="evidence" value="ECO:0007669"/>
    <property type="project" value="TreeGrafter"/>
</dbReference>
<reference evidence="8" key="1">
    <citation type="submission" date="2014-06" db="EMBL/GenBank/DDBJ databases">
        <authorList>
            <person name="Winans N.J."/>
            <person name="Newell P.D."/>
            <person name="Douglas A.E."/>
        </authorList>
    </citation>
    <scope>NUCLEOTIDE SEQUENCE [LARGE SCALE GENOMIC DNA]</scope>
</reference>
<feature type="transmembrane region" description="Helical" evidence="6">
    <location>
        <begin position="37"/>
        <end position="59"/>
    </location>
</feature>
<keyword evidence="3 6" id="KW-0812">Transmembrane</keyword>
<keyword evidence="8" id="KW-1185">Reference proteome</keyword>
<feature type="transmembrane region" description="Helical" evidence="6">
    <location>
        <begin position="365"/>
        <end position="386"/>
    </location>
</feature>
<name>A0A252BWJ7_9PROT</name>